<organism evidence="8 9">
    <name type="scientific">Amphritea opalescens</name>
    <dbReference type="NCBI Taxonomy" id="2490544"/>
    <lineage>
        <taxon>Bacteria</taxon>
        <taxon>Pseudomonadati</taxon>
        <taxon>Pseudomonadota</taxon>
        <taxon>Gammaproteobacteria</taxon>
        <taxon>Oceanospirillales</taxon>
        <taxon>Oceanospirillaceae</taxon>
        <taxon>Amphritea</taxon>
    </lineage>
</organism>
<feature type="domain" description="PPIase FKBP-type" evidence="7">
    <location>
        <begin position="81"/>
        <end position="167"/>
    </location>
</feature>
<dbReference type="InterPro" id="IPR046357">
    <property type="entry name" value="PPIase_dom_sf"/>
</dbReference>
<evidence type="ECO:0000256" key="6">
    <source>
        <dbReference type="RuleBase" id="RU003915"/>
    </source>
</evidence>
<accession>A0A430KRW9</accession>
<evidence type="ECO:0000259" key="7">
    <source>
        <dbReference type="PROSITE" id="PS50059"/>
    </source>
</evidence>
<evidence type="ECO:0000256" key="5">
    <source>
        <dbReference type="PROSITE-ProRule" id="PRU00277"/>
    </source>
</evidence>
<name>A0A430KRW9_9GAMM</name>
<gene>
    <name evidence="8" type="ORF">EH243_08615</name>
</gene>
<dbReference type="PROSITE" id="PS51257">
    <property type="entry name" value="PROKAR_LIPOPROTEIN"/>
    <property type="match status" value="1"/>
</dbReference>
<sequence>MRVVSVVFLSLLVALVSGCGKSEEEKLFHQQLLEKALNDDTKKAGTRFLAENALREGVVVTESGLQYEILQAAEGPTPRVLDRVKVRYTGWTVDGEEFEGSAQKSEQPVFTVKDVIKGWRLALLKMSPGARWKIYLPSELAYGARSPGGRVPANSALIFEIELLQILPEEKADK</sequence>
<keyword evidence="9" id="KW-1185">Reference proteome</keyword>
<comment type="similarity">
    <text evidence="2 6">Belongs to the FKBP-type PPIase family.</text>
</comment>
<dbReference type="Pfam" id="PF01346">
    <property type="entry name" value="FKBP_N"/>
    <property type="match status" value="1"/>
</dbReference>
<dbReference type="PANTHER" id="PTHR43811">
    <property type="entry name" value="FKBP-TYPE PEPTIDYL-PROLYL CIS-TRANS ISOMERASE FKPA"/>
    <property type="match status" value="1"/>
</dbReference>
<dbReference type="InterPro" id="IPR000774">
    <property type="entry name" value="PPIase_FKBP_N"/>
</dbReference>
<dbReference type="Proteomes" id="UP000283087">
    <property type="component" value="Unassembled WGS sequence"/>
</dbReference>
<evidence type="ECO:0000256" key="1">
    <source>
        <dbReference type="ARBA" id="ARBA00000971"/>
    </source>
</evidence>
<dbReference type="InterPro" id="IPR001179">
    <property type="entry name" value="PPIase_FKBP_dom"/>
</dbReference>
<dbReference type="Pfam" id="PF00254">
    <property type="entry name" value="FKBP_C"/>
    <property type="match status" value="1"/>
</dbReference>
<dbReference type="RefSeq" id="WP_126158328.1">
    <property type="nucleotide sequence ID" value="NZ_RQXW01000006.1"/>
</dbReference>
<dbReference type="AlphaFoldDB" id="A0A430KRW9"/>
<dbReference type="EC" id="5.2.1.8" evidence="6"/>
<comment type="catalytic activity">
    <reaction evidence="1 5 6">
        <text>[protein]-peptidylproline (omega=180) = [protein]-peptidylproline (omega=0)</text>
        <dbReference type="Rhea" id="RHEA:16237"/>
        <dbReference type="Rhea" id="RHEA-COMP:10747"/>
        <dbReference type="Rhea" id="RHEA-COMP:10748"/>
        <dbReference type="ChEBI" id="CHEBI:83833"/>
        <dbReference type="ChEBI" id="CHEBI:83834"/>
        <dbReference type="EC" id="5.2.1.8"/>
    </reaction>
</comment>
<dbReference type="Gene3D" id="3.10.50.40">
    <property type="match status" value="1"/>
</dbReference>
<dbReference type="GO" id="GO:0006457">
    <property type="term" value="P:protein folding"/>
    <property type="evidence" value="ECO:0007669"/>
    <property type="project" value="InterPro"/>
</dbReference>
<proteinExistence type="inferred from homology"/>
<evidence type="ECO:0000256" key="4">
    <source>
        <dbReference type="ARBA" id="ARBA00023235"/>
    </source>
</evidence>
<dbReference type="PANTHER" id="PTHR43811:SF19">
    <property type="entry name" value="39 KDA FK506-BINDING NUCLEAR PROTEIN"/>
    <property type="match status" value="1"/>
</dbReference>
<dbReference type="GO" id="GO:0003755">
    <property type="term" value="F:peptidyl-prolyl cis-trans isomerase activity"/>
    <property type="evidence" value="ECO:0007669"/>
    <property type="project" value="UniProtKB-UniRule"/>
</dbReference>
<evidence type="ECO:0000256" key="3">
    <source>
        <dbReference type="ARBA" id="ARBA00023110"/>
    </source>
</evidence>
<reference evidence="8 9" key="1">
    <citation type="submission" date="2018-11" db="EMBL/GenBank/DDBJ databases">
        <title>The draft genome sequence of Amphritea opalescens ANRC-JH13T.</title>
        <authorList>
            <person name="Fang Z."/>
            <person name="Zhang Y."/>
            <person name="Han X."/>
        </authorList>
    </citation>
    <scope>NUCLEOTIDE SEQUENCE [LARGE SCALE GENOMIC DNA]</scope>
    <source>
        <strain evidence="8 9">ANRC-JH13</strain>
    </source>
</reference>
<keyword evidence="4 5" id="KW-0413">Isomerase</keyword>
<keyword evidence="3 5" id="KW-0697">Rotamase</keyword>
<dbReference type="OrthoDB" id="9814548at2"/>
<evidence type="ECO:0000256" key="2">
    <source>
        <dbReference type="ARBA" id="ARBA00006577"/>
    </source>
</evidence>
<dbReference type="SUPFAM" id="SSF54534">
    <property type="entry name" value="FKBP-like"/>
    <property type="match status" value="1"/>
</dbReference>
<comment type="caution">
    <text evidence="8">The sequence shown here is derived from an EMBL/GenBank/DDBJ whole genome shotgun (WGS) entry which is preliminary data.</text>
</comment>
<dbReference type="PROSITE" id="PS50059">
    <property type="entry name" value="FKBP_PPIASE"/>
    <property type="match status" value="1"/>
</dbReference>
<evidence type="ECO:0000313" key="8">
    <source>
        <dbReference type="EMBL" id="RTE66255.1"/>
    </source>
</evidence>
<evidence type="ECO:0000313" key="9">
    <source>
        <dbReference type="Proteomes" id="UP000283087"/>
    </source>
</evidence>
<protein>
    <recommendedName>
        <fullName evidence="6">Peptidyl-prolyl cis-trans isomerase</fullName>
        <ecNumber evidence="6">5.2.1.8</ecNumber>
    </recommendedName>
</protein>
<dbReference type="EMBL" id="RQXW01000006">
    <property type="protein sequence ID" value="RTE66255.1"/>
    <property type="molecule type" value="Genomic_DNA"/>
</dbReference>